<dbReference type="InParanoid" id="W7XGV5"/>
<dbReference type="AlphaFoldDB" id="W7XGV5"/>
<dbReference type="GeneID" id="24437460"/>
<gene>
    <name evidence="1" type="ORF">TTHERM_000136329</name>
</gene>
<dbReference type="RefSeq" id="XP_012653968.1">
    <property type="nucleotide sequence ID" value="XM_012798514.1"/>
</dbReference>
<accession>W7XGV5</accession>
<dbReference type="KEGG" id="tet:TTHERM_000136329"/>
<organism evidence="1 2">
    <name type="scientific">Tetrahymena thermophila (strain SB210)</name>
    <dbReference type="NCBI Taxonomy" id="312017"/>
    <lineage>
        <taxon>Eukaryota</taxon>
        <taxon>Sar</taxon>
        <taxon>Alveolata</taxon>
        <taxon>Ciliophora</taxon>
        <taxon>Intramacronucleata</taxon>
        <taxon>Oligohymenophorea</taxon>
        <taxon>Hymenostomatida</taxon>
        <taxon>Tetrahymenina</taxon>
        <taxon>Tetrahymenidae</taxon>
        <taxon>Tetrahymena</taxon>
    </lineage>
</organism>
<proteinExistence type="predicted"/>
<reference evidence="2" key="1">
    <citation type="journal article" date="2006" name="PLoS Biol.">
        <title>Macronuclear genome sequence of the ciliate Tetrahymena thermophila, a model eukaryote.</title>
        <authorList>
            <person name="Eisen J.A."/>
            <person name="Coyne R.S."/>
            <person name="Wu M."/>
            <person name="Wu D."/>
            <person name="Thiagarajan M."/>
            <person name="Wortman J.R."/>
            <person name="Badger J.H."/>
            <person name="Ren Q."/>
            <person name="Amedeo P."/>
            <person name="Jones K.M."/>
            <person name="Tallon L.J."/>
            <person name="Delcher A.L."/>
            <person name="Salzberg S.L."/>
            <person name="Silva J.C."/>
            <person name="Haas B.J."/>
            <person name="Majoros W.H."/>
            <person name="Farzad M."/>
            <person name="Carlton J.M."/>
            <person name="Smith R.K. Jr."/>
            <person name="Garg J."/>
            <person name="Pearlman R.E."/>
            <person name="Karrer K.M."/>
            <person name="Sun L."/>
            <person name="Manning G."/>
            <person name="Elde N.C."/>
            <person name="Turkewitz A.P."/>
            <person name="Asai D.J."/>
            <person name="Wilkes D.E."/>
            <person name="Wang Y."/>
            <person name="Cai H."/>
            <person name="Collins K."/>
            <person name="Stewart B.A."/>
            <person name="Lee S.R."/>
            <person name="Wilamowska K."/>
            <person name="Weinberg Z."/>
            <person name="Ruzzo W.L."/>
            <person name="Wloga D."/>
            <person name="Gaertig J."/>
            <person name="Frankel J."/>
            <person name="Tsao C.-C."/>
            <person name="Gorovsky M.A."/>
            <person name="Keeling P.J."/>
            <person name="Waller R.F."/>
            <person name="Patron N.J."/>
            <person name="Cherry J.M."/>
            <person name="Stover N.A."/>
            <person name="Krieger C.J."/>
            <person name="del Toro C."/>
            <person name="Ryder H.F."/>
            <person name="Williamson S.C."/>
            <person name="Barbeau R.A."/>
            <person name="Hamilton E.P."/>
            <person name="Orias E."/>
        </authorList>
    </citation>
    <scope>NUCLEOTIDE SEQUENCE [LARGE SCALE GENOMIC DNA]</scope>
    <source>
        <strain evidence="2">SB210</strain>
    </source>
</reference>
<dbReference type="EMBL" id="GG662639">
    <property type="protein sequence ID" value="EWS73486.1"/>
    <property type="molecule type" value="Genomic_DNA"/>
</dbReference>
<keyword evidence="2" id="KW-1185">Reference proteome</keyword>
<sequence>MQSKYGYTILILLKLFLRFNQLITYHLFLSFIYNQSIDLQFILNVFRKQILINKQINIKMNYIQKIAQNLQDKQQNKTSSQYCSECKNLFNDTLNISSICLNFNCLNLLCKNCENKHALTNNHVTREIQCQQLQLHILFKDAIYLEDQKVLNKINQIFPLFSQVNEIQISLPVNLHECGILFTIIQIMQKGWNRLQKFDIKVLNGHLFSQDLLNGLGKVFHIQNIKKIKINFKSSTSQDNKFQQQNIQQSQFFNLIESSNSKNLQILKLNINESCCNLNRCFTSFASLSELQKLDFKCNNNTDLVSELEVFLLIKHIQKLSKLVELTLDIKSVNLFLQNSDIVQQIAKQLNEKQNIIKKFVIKDSYYSISKKLFGHCYFLTKCHKNDFVKLQLAYLQKRILIKQIQTVQNLKYFQRKEKVIELFMQQYI</sequence>
<evidence type="ECO:0000313" key="2">
    <source>
        <dbReference type="Proteomes" id="UP000009168"/>
    </source>
</evidence>
<name>W7XGV5_TETTS</name>
<dbReference type="Proteomes" id="UP000009168">
    <property type="component" value="Unassembled WGS sequence"/>
</dbReference>
<protein>
    <submittedName>
        <fullName evidence="1">Uncharacterized protein</fullName>
    </submittedName>
</protein>
<evidence type="ECO:0000313" key="1">
    <source>
        <dbReference type="EMBL" id="EWS73486.1"/>
    </source>
</evidence>